<organism evidence="3 4">
    <name type="scientific">Sphingobacterium paludis</name>
    <dbReference type="NCBI Taxonomy" id="1476465"/>
    <lineage>
        <taxon>Bacteria</taxon>
        <taxon>Pseudomonadati</taxon>
        <taxon>Bacteroidota</taxon>
        <taxon>Sphingobacteriia</taxon>
        <taxon>Sphingobacteriales</taxon>
        <taxon>Sphingobacteriaceae</taxon>
        <taxon>Sphingobacterium</taxon>
    </lineage>
</organism>
<dbReference type="SUPFAM" id="SSF52096">
    <property type="entry name" value="ClpP/crotonase"/>
    <property type="match status" value="1"/>
</dbReference>
<proteinExistence type="predicted"/>
<reference evidence="3 4" key="1">
    <citation type="submission" date="2019-03" db="EMBL/GenBank/DDBJ databases">
        <title>Genomic Encyclopedia of Type Strains, Phase III (KMG-III): the genomes of soil and plant-associated and newly described type strains.</title>
        <authorList>
            <person name="Whitman W."/>
        </authorList>
    </citation>
    <scope>NUCLEOTIDE SEQUENCE [LARGE SCALE GENOMIC DNA]</scope>
    <source>
        <strain evidence="3 4">CGMCC 1.12801</strain>
    </source>
</reference>
<gene>
    <name evidence="3" type="ORF">B0I21_103183</name>
</gene>
<sequence>MKILVILTFSSITLLWQAAYGQAPNTRALVSEFIELIQDHAYMRHTIDLDSGRTALLEETKNISEISALKPHFKSFLKKLKDHHSSISYIEADEEDEDELDFLEKFAHITYEEAGYPPLHFKSDLLEGRFAYVNIPGVALEYRKYIETIGSQLQELDARNPEAWIFDVTENDGGSIIPMLWQMYALIDQDTIHSFLNSRGQEEKQTRIMWQTNGEKFEERLFELFKLNDVSLHPVKLSHTDIPIILLTSQKTASSGEFFVAAFKGQKNVTVIGQQTNGLTSGNTAYPLAKSYLLNLTTDVLKDRSGKRYAIGEGIAPDRLVVLDADLQKLKKTDAAVKAKYIDAALGFLREGSTGK</sequence>
<dbReference type="GO" id="GO:0030288">
    <property type="term" value="C:outer membrane-bounded periplasmic space"/>
    <property type="evidence" value="ECO:0007669"/>
    <property type="project" value="TreeGrafter"/>
</dbReference>
<dbReference type="OrthoDB" id="7314861at2"/>
<comment type="caution">
    <text evidence="3">The sequence shown here is derived from an EMBL/GenBank/DDBJ whole genome shotgun (WGS) entry which is preliminary data.</text>
</comment>
<dbReference type="Pfam" id="PF03572">
    <property type="entry name" value="Peptidase_S41"/>
    <property type="match status" value="1"/>
</dbReference>
<dbReference type="PANTHER" id="PTHR32060">
    <property type="entry name" value="TAIL-SPECIFIC PROTEASE"/>
    <property type="match status" value="1"/>
</dbReference>
<evidence type="ECO:0000259" key="2">
    <source>
        <dbReference type="SMART" id="SM00245"/>
    </source>
</evidence>
<evidence type="ECO:0000313" key="4">
    <source>
        <dbReference type="Proteomes" id="UP000294752"/>
    </source>
</evidence>
<feature type="chain" id="PRO_5020274935" evidence="1">
    <location>
        <begin position="19"/>
        <end position="356"/>
    </location>
</feature>
<dbReference type="SMART" id="SM00245">
    <property type="entry name" value="TSPc"/>
    <property type="match status" value="1"/>
</dbReference>
<dbReference type="Gene3D" id="3.90.226.10">
    <property type="entry name" value="2-enoyl-CoA Hydratase, Chain A, domain 1"/>
    <property type="match status" value="1"/>
</dbReference>
<dbReference type="GO" id="GO:0004175">
    <property type="term" value="F:endopeptidase activity"/>
    <property type="evidence" value="ECO:0007669"/>
    <property type="project" value="TreeGrafter"/>
</dbReference>
<keyword evidence="4" id="KW-1185">Reference proteome</keyword>
<dbReference type="GO" id="GO:0007165">
    <property type="term" value="P:signal transduction"/>
    <property type="evidence" value="ECO:0007669"/>
    <property type="project" value="TreeGrafter"/>
</dbReference>
<dbReference type="PANTHER" id="PTHR32060:SF30">
    <property type="entry name" value="CARBOXY-TERMINAL PROCESSING PROTEASE CTPA"/>
    <property type="match status" value="1"/>
</dbReference>
<feature type="signal peptide" evidence="1">
    <location>
        <begin position="1"/>
        <end position="18"/>
    </location>
</feature>
<feature type="domain" description="Tail specific protease" evidence="2">
    <location>
        <begin position="102"/>
        <end position="322"/>
    </location>
</feature>
<dbReference type="Proteomes" id="UP000294752">
    <property type="component" value="Unassembled WGS sequence"/>
</dbReference>
<dbReference type="RefSeq" id="WP_133639740.1">
    <property type="nucleotide sequence ID" value="NZ_SNZV01000003.1"/>
</dbReference>
<dbReference type="GO" id="GO:0006508">
    <property type="term" value="P:proteolysis"/>
    <property type="evidence" value="ECO:0007669"/>
    <property type="project" value="InterPro"/>
</dbReference>
<accession>A0A4V3E1X0</accession>
<dbReference type="EMBL" id="SNZV01000003">
    <property type="protein sequence ID" value="TDS14688.1"/>
    <property type="molecule type" value="Genomic_DNA"/>
</dbReference>
<protein>
    <submittedName>
        <fullName evidence="3">Peptidase S41-like protein</fullName>
    </submittedName>
</protein>
<dbReference type="AlphaFoldDB" id="A0A4V3E1X0"/>
<dbReference type="InterPro" id="IPR029045">
    <property type="entry name" value="ClpP/crotonase-like_dom_sf"/>
</dbReference>
<dbReference type="InterPro" id="IPR005151">
    <property type="entry name" value="Tail-specific_protease"/>
</dbReference>
<keyword evidence="1" id="KW-0732">Signal</keyword>
<dbReference type="GO" id="GO:0008236">
    <property type="term" value="F:serine-type peptidase activity"/>
    <property type="evidence" value="ECO:0007669"/>
    <property type="project" value="InterPro"/>
</dbReference>
<name>A0A4V3E1X0_9SPHI</name>
<evidence type="ECO:0000256" key="1">
    <source>
        <dbReference type="SAM" id="SignalP"/>
    </source>
</evidence>
<evidence type="ECO:0000313" key="3">
    <source>
        <dbReference type="EMBL" id="TDS14688.1"/>
    </source>
</evidence>